<evidence type="ECO:0000313" key="2">
    <source>
        <dbReference type="Proteomes" id="UP001243375"/>
    </source>
</evidence>
<organism evidence="1 2">
    <name type="scientific">Naganishia vaughanmartiniae</name>
    <dbReference type="NCBI Taxonomy" id="1424756"/>
    <lineage>
        <taxon>Eukaryota</taxon>
        <taxon>Fungi</taxon>
        <taxon>Dikarya</taxon>
        <taxon>Basidiomycota</taxon>
        <taxon>Agaricomycotina</taxon>
        <taxon>Tremellomycetes</taxon>
        <taxon>Filobasidiales</taxon>
        <taxon>Filobasidiaceae</taxon>
        <taxon>Naganishia</taxon>
    </lineage>
</organism>
<comment type="caution">
    <text evidence="1">The sequence shown here is derived from an EMBL/GenBank/DDBJ whole genome shotgun (WGS) entry which is preliminary data.</text>
</comment>
<reference evidence="1" key="1">
    <citation type="submission" date="2023-04" db="EMBL/GenBank/DDBJ databases">
        <title>Draft Genome sequencing of Naganishia species isolated from polar environments using Oxford Nanopore Technology.</title>
        <authorList>
            <person name="Leo P."/>
            <person name="Venkateswaran K."/>
        </authorList>
    </citation>
    <scope>NUCLEOTIDE SEQUENCE</scope>
    <source>
        <strain evidence="1">MNA-CCFEE 5425</strain>
    </source>
</reference>
<proteinExistence type="predicted"/>
<name>A0ACC2XBX1_9TREE</name>
<gene>
    <name evidence="1" type="ORF">QFC22_002820</name>
</gene>
<dbReference type="EMBL" id="JASBWU010000006">
    <property type="protein sequence ID" value="KAJ9120885.1"/>
    <property type="molecule type" value="Genomic_DNA"/>
</dbReference>
<protein>
    <submittedName>
        <fullName evidence="1">Uncharacterized protein</fullName>
    </submittedName>
</protein>
<keyword evidence="2" id="KW-1185">Reference proteome</keyword>
<evidence type="ECO:0000313" key="1">
    <source>
        <dbReference type="EMBL" id="KAJ9120885.1"/>
    </source>
</evidence>
<dbReference type="Proteomes" id="UP001243375">
    <property type="component" value="Unassembled WGS sequence"/>
</dbReference>
<sequence>MFGGSWNTQQAQPQQQQQQQTGGLFGGGAGTGAFGQPQGQQQQQQQAGGFGQPAGGGGLFGGAGASTGGGFGAGGFGAPASTATPNAFGATQARPTFGATGTTTGGGLFGGSTGTFGSSGGFGAAAAPQASSGGLFGSSTNAFGAKPATTTFGVAAGGTTGGLFGAKPAATGFGAPAITNALPQPVTNGSLAPPYAPLREKDGTAANAGWGVYNTITCMPEYRGTSLEEIRLQDYAAGRKVAPPAGSTGATGFGAQPAQGGLFGQPAAQQSTGMFGQPAAQTNAFGQPAAGATGTGLFGAAQQNTTNTFGQPQQAQPNAFGQPAQQSTGLFGQPAQQNSGAGLFGQTQPAQQAGGLFGAAPTQPSTGLFGATNNTAGTQSTGLFGQQNTASTGFGGFGAAQQPQQAKPAFGFGAPAATAPATNTGFGQPAQNTTTPSFGFGQAQQQPGSTQPAAGGFGFGATGAQPAGTGLFGATQPQQQGGLFGAQQNNAPKPGGLFGSTPAQSAAGGLFGSTGGFGANTQQQQQQQQQPTTSLFGNTNTANTNTGGGLFGSTQINQTNTAGQPGAANTGGLFGGGFGMQNKPATTTGTGLFGSTNTTAQQPGTSLFGNTGAAGGFGATGAAGGGTSLFGNNQTNQQQQPGAQPAGQAGGLFSGGSLFGNNNANKPAGTSLFGSTGPAQQTNTGGGLFGNLGQSQNQQQQQQQQAPGFGTGSLFGNQSTNNNSLGNSQVQQQMPQINPNDPYGSGNLFANPPNFAPINTSTTKTLPPLTSSFKAMPTPVKQPLRLRGYAASPGVNSPRLGGSTLGNSALGLSTASSGSSMRGSLFDRPSTDVLSPAAFTPRSSVKKLVIDKRITGANLAASLSQSTRTAVDRNLINPDADGDVGNGNVSLFGGNESVSGTPSRSVSAAVKANTNGKSAPPAKALNSLSRNVDLADFEEGEYYTIPDMHSLCNAAHEELKTVDDFVVGRKGFGELRYLEPVDVASVGDLKSICGQYVVFQRGTCEVYPEGTAPLEPGNGLNHHARITLEKCFPKDKSTGEPVTDPTAPRVQQHMRKLKAMDGTSFQSYDPHTGTWVFEVDHFTKYGLDDNDDDEDMDNMEYQSNHSVSPSARGSPSSLPELPEPSVTTRSPSAVEGSVTASFSSHNDESDSQSGESQYEDAKLKLSVFEQDFTPKVSRFVDQQSHLSYFHEAEEDDVREFDMTHVKPTSFGYQLPSSFQPTWTYQSIPGTFSLASKHENSELDLGASQRRSFGVGWSHQGSLVSYGKVASLASGNQFQPFNINQKSLPGVKVANEKERRRMQEMVDLLIERSDIQVDDCVPFIRTQNRLRFQHLTGLFAGDKSHEAQAWRLGAALFDPIENNRYSMENDDLMIDMDAFSRKMAFSDWLESSVAPAVERADLNASEGPEKVFALLSGHRLEEAVNYALHSGDLRLATLLGSIGNDDTKTAMSAQLEAWRKDKVDTHISKDYLRVYALLAGKADLMPVHGQNAINVTEGLDWLRAFALSFWYRTPLEQPIELAVETFQQRLEQVSSLPQPVLKHVSAYRAQQESRPEDALYSLIKIYCRQDRALDVLSDPARFGKTAGEARVQWHVCDLLLNVLGYGSDQDEEGTRDLQAFDRLTVAYGDQLESADLWPSAVFVLLHLSEEDARVKAVKDLLLRHVESLSDETTEFLVNLLCVPASWVAEAKGEIYSEFLASLEAGLFNRAHGIFIDRLASEAVLRDDVGLLKKLLAELEDENVEDWANGGSTLLDYADIVETVPVLLQSLRSSSQTGVADAGTGEALERVKALLPSMASRIEGLWRHGTTRLSDADVALQNRDAKTQMLEVVYRFAGDLADHEQMTRLKPSEELPEASRLKLMQEAALDRFTRRLQVM</sequence>
<accession>A0ACC2XBX1</accession>